<keyword evidence="2" id="KW-1185">Reference proteome</keyword>
<comment type="caution">
    <text evidence="1">The sequence shown here is derived from an EMBL/GenBank/DDBJ whole genome shotgun (WGS) entry which is preliminary data.</text>
</comment>
<name>A0AAD4L9A4_9AGAM</name>
<protein>
    <submittedName>
        <fullName evidence="1">Uncharacterized protein</fullName>
    </submittedName>
</protein>
<accession>A0AAD4L9A4</accession>
<evidence type="ECO:0000313" key="1">
    <source>
        <dbReference type="EMBL" id="KAH8985301.1"/>
    </source>
</evidence>
<dbReference type="Proteomes" id="UP001201163">
    <property type="component" value="Unassembled WGS sequence"/>
</dbReference>
<reference evidence="1" key="1">
    <citation type="submission" date="2022-01" db="EMBL/GenBank/DDBJ databases">
        <title>Comparative genomics reveals a dynamic genome evolution in the ectomycorrhizal milk-cap (Lactarius) mushrooms.</title>
        <authorList>
            <consortium name="DOE Joint Genome Institute"/>
            <person name="Lebreton A."/>
            <person name="Tang N."/>
            <person name="Kuo A."/>
            <person name="LaButti K."/>
            <person name="Drula E."/>
            <person name="Barry K."/>
            <person name="Clum A."/>
            <person name="Lipzen A."/>
            <person name="Mousain D."/>
            <person name="Ng V."/>
            <person name="Wang R."/>
            <person name="Wang X."/>
            <person name="Dai Y."/>
            <person name="Henrissat B."/>
            <person name="Grigoriev I.V."/>
            <person name="Guerin-Laguette A."/>
            <person name="Yu F."/>
            <person name="Martin F.M."/>
        </authorList>
    </citation>
    <scope>NUCLEOTIDE SEQUENCE</scope>
    <source>
        <strain evidence="1">QP</strain>
    </source>
</reference>
<sequence length="94" mass="10954">MIKKKWVGPFCLQFPGLVIVSRDLALVTFFPHFAQSHVLYPKANLAIVLFSRTKFRQRQAYLISHCHGRRPRLNNVALAKQECSHYYMRAYDSG</sequence>
<dbReference type="EMBL" id="JAKELL010000065">
    <property type="protein sequence ID" value="KAH8985301.1"/>
    <property type="molecule type" value="Genomic_DNA"/>
</dbReference>
<organism evidence="1 2">
    <name type="scientific">Lactarius akahatsu</name>
    <dbReference type="NCBI Taxonomy" id="416441"/>
    <lineage>
        <taxon>Eukaryota</taxon>
        <taxon>Fungi</taxon>
        <taxon>Dikarya</taxon>
        <taxon>Basidiomycota</taxon>
        <taxon>Agaricomycotina</taxon>
        <taxon>Agaricomycetes</taxon>
        <taxon>Russulales</taxon>
        <taxon>Russulaceae</taxon>
        <taxon>Lactarius</taxon>
    </lineage>
</organism>
<dbReference type="AlphaFoldDB" id="A0AAD4L9A4"/>
<gene>
    <name evidence="1" type="ORF">EDB92DRAFT_1883512</name>
</gene>
<evidence type="ECO:0000313" key="2">
    <source>
        <dbReference type="Proteomes" id="UP001201163"/>
    </source>
</evidence>
<proteinExistence type="predicted"/>